<evidence type="ECO:0000313" key="4">
    <source>
        <dbReference type="Proteomes" id="UP000199182"/>
    </source>
</evidence>
<protein>
    <submittedName>
        <fullName evidence="3">PRiA4b ORF-3-like protein</fullName>
    </submittedName>
</protein>
<organism evidence="3 4">
    <name type="scientific">Acetanaerobacterium elongatum</name>
    <dbReference type="NCBI Taxonomy" id="258515"/>
    <lineage>
        <taxon>Bacteria</taxon>
        <taxon>Bacillati</taxon>
        <taxon>Bacillota</taxon>
        <taxon>Clostridia</taxon>
        <taxon>Eubacteriales</taxon>
        <taxon>Oscillospiraceae</taxon>
        <taxon>Acetanaerobacterium</taxon>
    </lineage>
</organism>
<evidence type="ECO:0000259" key="1">
    <source>
        <dbReference type="Pfam" id="PF07929"/>
    </source>
</evidence>
<dbReference type="RefSeq" id="WP_092641961.1">
    <property type="nucleotide sequence ID" value="NZ_FNID01000031.1"/>
</dbReference>
<feature type="domain" description="DUF6933" evidence="2">
    <location>
        <begin position="2"/>
        <end position="158"/>
    </location>
</feature>
<dbReference type="Pfam" id="PF07929">
    <property type="entry name" value="PRiA4_ORF3"/>
    <property type="match status" value="1"/>
</dbReference>
<dbReference type="Proteomes" id="UP000199182">
    <property type="component" value="Unassembled WGS sequence"/>
</dbReference>
<dbReference type="AlphaFoldDB" id="A0A1H0DZ84"/>
<name>A0A1H0DZ84_9FIRM</name>
<dbReference type="SUPFAM" id="SSF159941">
    <property type="entry name" value="MM3350-like"/>
    <property type="match status" value="1"/>
</dbReference>
<dbReference type="STRING" id="258515.SAMN05192585_1314"/>
<dbReference type="PANTHER" id="PTHR41878">
    <property type="entry name" value="LEXA REPRESSOR-RELATED"/>
    <property type="match status" value="1"/>
</dbReference>
<dbReference type="Pfam" id="PF22016">
    <property type="entry name" value="DUF6933"/>
    <property type="match status" value="1"/>
</dbReference>
<dbReference type="Gene3D" id="3.10.290.30">
    <property type="entry name" value="MM3350-like"/>
    <property type="match status" value="1"/>
</dbReference>
<dbReference type="InterPro" id="IPR053864">
    <property type="entry name" value="DUF6933"/>
</dbReference>
<sequence>MIIACSKKLAEELEIKPLAGEPDSNPFFRWSANVVTINRRKAVVAVCDSNRFGFVLYGMKIKDFDHFSSIFLDELRATLLRYGIRPELVERYVPHDSEVHYIKLSDKRSIARMNRAVMLSENFYDELTPGSLSQPNVTSKINEDFVSGFGKDFNYPYRLFFSDFRQSYGDNIFSVKAVDLTVTLDLQRYTAWRRLLIPDCFTFERVHQVLQVAFGWRNRHLYEFEIFSRQQGHLRLVADSEELYSFDANEKTLFAAEKVLSDCIGSCEGFTYTYDMGDFWEHAIKVNGIVDNYDKNFPVCIMGEGNAPPEDVGGVGGYMEYLDILANPEHPDYQALENWSIMQWYEDFSIEYINRRLGYIVIGSIEKVY</sequence>
<reference evidence="3 4" key="1">
    <citation type="submission" date="2016-10" db="EMBL/GenBank/DDBJ databases">
        <authorList>
            <person name="de Groot N.N."/>
        </authorList>
    </citation>
    <scope>NUCLEOTIDE SEQUENCE [LARGE SCALE GENOMIC DNA]</scope>
    <source>
        <strain evidence="3 4">CGMCC 1.5012</strain>
    </source>
</reference>
<evidence type="ECO:0000259" key="2">
    <source>
        <dbReference type="Pfam" id="PF22016"/>
    </source>
</evidence>
<accession>A0A1H0DZ84</accession>
<dbReference type="OrthoDB" id="9801392at2"/>
<evidence type="ECO:0000313" key="3">
    <source>
        <dbReference type="EMBL" id="SDN75291.1"/>
    </source>
</evidence>
<proteinExistence type="predicted"/>
<dbReference type="InterPro" id="IPR012912">
    <property type="entry name" value="Plasmid_pRiA4b_Orf3-like"/>
</dbReference>
<dbReference type="PANTHER" id="PTHR41878:SF1">
    <property type="entry name" value="TNPR PROTEIN"/>
    <property type="match status" value="1"/>
</dbReference>
<feature type="domain" description="Plasmid pRiA4b Orf3-like" evidence="1">
    <location>
        <begin position="177"/>
        <end position="345"/>
    </location>
</feature>
<dbReference type="EMBL" id="FNID01000031">
    <property type="protein sequence ID" value="SDN75291.1"/>
    <property type="molecule type" value="Genomic_DNA"/>
</dbReference>
<keyword evidence="4" id="KW-1185">Reference proteome</keyword>
<gene>
    <name evidence="3" type="ORF">SAMN05192585_1314</name>
</gene>
<dbReference type="InterPro" id="IPR024047">
    <property type="entry name" value="MM3350-like_sf"/>
</dbReference>